<dbReference type="EMBL" id="CAIE01000041">
    <property type="protein sequence ID" value="CCH21387.1"/>
    <property type="molecule type" value="Genomic_DNA"/>
</dbReference>
<dbReference type="eggNOG" id="COG2813">
    <property type="taxonomic scope" value="Bacteria"/>
</dbReference>
<comment type="caution">
    <text evidence="4">The sequence shown here is derived from an EMBL/GenBank/DDBJ whole genome shotgun (WGS) entry which is preliminary data.</text>
</comment>
<dbReference type="InterPro" id="IPR029063">
    <property type="entry name" value="SAM-dependent_MTases_sf"/>
</dbReference>
<dbReference type="Proteomes" id="UP000003448">
    <property type="component" value="Unassembled WGS sequence"/>
</dbReference>
<dbReference type="InterPro" id="IPR046977">
    <property type="entry name" value="RsmC/RlmG"/>
</dbReference>
<dbReference type="Gene3D" id="3.40.50.150">
    <property type="entry name" value="Vaccinia Virus protein VP39"/>
    <property type="match status" value="1"/>
</dbReference>
<keyword evidence="1 4" id="KW-0489">Methyltransferase</keyword>
<evidence type="ECO:0000259" key="3">
    <source>
        <dbReference type="Pfam" id="PF05175"/>
    </source>
</evidence>
<dbReference type="InterPro" id="IPR007848">
    <property type="entry name" value="Small_mtfrase_dom"/>
</dbReference>
<dbReference type="PANTHER" id="PTHR47816:SF4">
    <property type="entry name" value="RIBOSOMAL RNA SMALL SUBUNIT METHYLTRANSFERASE C"/>
    <property type="match status" value="1"/>
</dbReference>
<feature type="domain" description="Methyltransferase small" evidence="3">
    <location>
        <begin position="47"/>
        <end position="215"/>
    </location>
</feature>
<evidence type="ECO:0000256" key="1">
    <source>
        <dbReference type="ARBA" id="ARBA00022603"/>
    </source>
</evidence>
<dbReference type="AlphaFoldDB" id="I0LC40"/>
<dbReference type="STRING" id="1150864.MILUP08_46284"/>
<dbReference type="SUPFAM" id="SSF53335">
    <property type="entry name" value="S-adenosyl-L-methionine-dependent methyltransferases"/>
    <property type="match status" value="1"/>
</dbReference>
<reference evidence="5" key="1">
    <citation type="journal article" date="2012" name="J. Bacteriol.">
        <title>Genome Sequence of Micromonospora lupini Lupac 08, Isolated from Root Nodules of Lupinus angustifolius.</title>
        <authorList>
            <person name="Alonso-Vega P."/>
            <person name="Normand P."/>
            <person name="Bacigalupe R."/>
            <person name="Pujic P."/>
            <person name="Lajus A."/>
            <person name="Vallenet D."/>
            <person name="Carro L."/>
            <person name="Coll P."/>
            <person name="Trujillo M.E."/>
        </authorList>
    </citation>
    <scope>NUCLEOTIDE SEQUENCE [LARGE SCALE GENOMIC DNA]</scope>
    <source>
        <strain evidence="5">Lupac 08</strain>
    </source>
</reference>
<evidence type="ECO:0000313" key="5">
    <source>
        <dbReference type="Proteomes" id="UP000003448"/>
    </source>
</evidence>
<dbReference type="EC" id="2.1.1.172" evidence="4"/>
<evidence type="ECO:0000313" key="4">
    <source>
        <dbReference type="EMBL" id="CCH21387.1"/>
    </source>
</evidence>
<sequence length="219" mass="23528">MRLRAVSSPARAGARIAGVTGDHYFTAQPASDAPAREVEFSVADRDYQLVSAGGVFSASRLDPGTAVLLRKAELPAADTVGDLLDLGCGFGPIACVLADVAPASTVWAVDVNARARELTAANAARIGAADRVRVSAPDDVPADLRFAQLWSNPPIRIGKDELHELLLRWLPRLAPDGVGWLVVARHLGGDSLQRWIIDQGWQVERHASQKGFRVLRVTR</sequence>
<evidence type="ECO:0000256" key="2">
    <source>
        <dbReference type="ARBA" id="ARBA00022679"/>
    </source>
</evidence>
<dbReference type="PANTHER" id="PTHR47816">
    <property type="entry name" value="RIBOSOMAL RNA SMALL SUBUNIT METHYLTRANSFERASE C"/>
    <property type="match status" value="1"/>
</dbReference>
<gene>
    <name evidence="4" type="primary">rsmC</name>
    <name evidence="4" type="ORF">MILUP08_46284</name>
</gene>
<dbReference type="Pfam" id="PF05175">
    <property type="entry name" value="MTS"/>
    <property type="match status" value="1"/>
</dbReference>
<accession>I0LC40</accession>
<proteinExistence type="predicted"/>
<organism evidence="4 5">
    <name type="scientific">Micromonospora lupini str. Lupac 08</name>
    <dbReference type="NCBI Taxonomy" id="1150864"/>
    <lineage>
        <taxon>Bacteria</taxon>
        <taxon>Bacillati</taxon>
        <taxon>Actinomycetota</taxon>
        <taxon>Actinomycetes</taxon>
        <taxon>Micromonosporales</taxon>
        <taxon>Micromonosporaceae</taxon>
        <taxon>Micromonospora</taxon>
    </lineage>
</organism>
<protein>
    <submittedName>
        <fullName evidence="4">Ribosomal RNA small subunit methyltransferase C</fullName>
        <ecNumber evidence="4">2.1.1.172</ecNumber>
    </submittedName>
</protein>
<dbReference type="CDD" id="cd02440">
    <property type="entry name" value="AdoMet_MTases"/>
    <property type="match status" value="1"/>
</dbReference>
<dbReference type="GO" id="GO:0052914">
    <property type="term" value="F:16S rRNA (guanine(1207)-N(2))-methyltransferase activity"/>
    <property type="evidence" value="ECO:0007669"/>
    <property type="project" value="UniProtKB-EC"/>
</dbReference>
<keyword evidence="2 4" id="KW-0808">Transferase</keyword>
<keyword evidence="5" id="KW-1185">Reference proteome</keyword>
<name>I0LC40_9ACTN</name>